<gene>
    <name evidence="9" type="ORF">AREALGSMS7_00942</name>
</gene>
<evidence type="ECO:0000256" key="5">
    <source>
        <dbReference type="SAM" id="Coils"/>
    </source>
</evidence>
<proteinExistence type="predicted"/>
<evidence type="ECO:0000259" key="8">
    <source>
        <dbReference type="PROSITE" id="PS01124"/>
    </source>
</evidence>
<dbReference type="InterPro" id="IPR018060">
    <property type="entry name" value="HTH_AraC"/>
</dbReference>
<dbReference type="InterPro" id="IPR019734">
    <property type="entry name" value="TPR_rpt"/>
</dbReference>
<dbReference type="AlphaFoldDB" id="A0A221UT39"/>
<feature type="signal peptide" evidence="7">
    <location>
        <begin position="1"/>
        <end position="22"/>
    </location>
</feature>
<dbReference type="PROSITE" id="PS01124">
    <property type="entry name" value="HTH_ARAC_FAMILY_2"/>
    <property type="match status" value="1"/>
</dbReference>
<dbReference type="EMBL" id="CP022515">
    <property type="protein sequence ID" value="ASO04420.1"/>
    <property type="molecule type" value="Genomic_DNA"/>
</dbReference>
<dbReference type="PANTHER" id="PTHR43280">
    <property type="entry name" value="ARAC-FAMILY TRANSCRIPTIONAL REGULATOR"/>
    <property type="match status" value="1"/>
</dbReference>
<dbReference type="PANTHER" id="PTHR43280:SF34">
    <property type="entry name" value="ARAC-FAMILY TRANSCRIPTIONAL REGULATOR"/>
    <property type="match status" value="1"/>
</dbReference>
<dbReference type="SMART" id="SM00028">
    <property type="entry name" value="TPR"/>
    <property type="match status" value="4"/>
</dbReference>
<keyword evidence="5" id="KW-0175">Coiled coil</keyword>
<name>A0A221UT39_9FLAO</name>
<dbReference type="Gene3D" id="1.10.10.60">
    <property type="entry name" value="Homeodomain-like"/>
    <property type="match status" value="2"/>
</dbReference>
<protein>
    <submittedName>
        <fullName evidence="9">Tetratricopeptide repeat protein</fullName>
    </submittedName>
</protein>
<dbReference type="InterPro" id="IPR011990">
    <property type="entry name" value="TPR-like_helical_dom_sf"/>
</dbReference>
<evidence type="ECO:0000313" key="9">
    <source>
        <dbReference type="EMBL" id="ASO04420.1"/>
    </source>
</evidence>
<dbReference type="SUPFAM" id="SSF48452">
    <property type="entry name" value="TPR-like"/>
    <property type="match status" value="2"/>
</dbReference>
<feature type="transmembrane region" description="Helical" evidence="6">
    <location>
        <begin position="423"/>
        <end position="445"/>
    </location>
</feature>
<dbReference type="RefSeq" id="WP_093977431.1">
    <property type="nucleotide sequence ID" value="NZ_CP022515.1"/>
</dbReference>
<dbReference type="Gene3D" id="1.25.40.10">
    <property type="entry name" value="Tetratricopeptide repeat domain"/>
    <property type="match status" value="2"/>
</dbReference>
<dbReference type="SUPFAM" id="SSF46689">
    <property type="entry name" value="Homeodomain-like"/>
    <property type="match status" value="1"/>
</dbReference>
<feature type="coiled-coil region" evidence="5">
    <location>
        <begin position="395"/>
        <end position="422"/>
    </location>
</feature>
<evidence type="ECO:0000256" key="1">
    <source>
        <dbReference type="ARBA" id="ARBA00023015"/>
    </source>
</evidence>
<dbReference type="InterPro" id="IPR009057">
    <property type="entry name" value="Homeodomain-like_sf"/>
</dbReference>
<keyword evidence="6" id="KW-1133">Transmembrane helix</keyword>
<dbReference type="GO" id="GO:0043565">
    <property type="term" value="F:sequence-specific DNA binding"/>
    <property type="evidence" value="ECO:0007669"/>
    <property type="project" value="InterPro"/>
</dbReference>
<dbReference type="PROSITE" id="PS50005">
    <property type="entry name" value="TPR"/>
    <property type="match status" value="1"/>
</dbReference>
<keyword evidence="4" id="KW-0802">TPR repeat</keyword>
<keyword evidence="3" id="KW-0804">Transcription</keyword>
<evidence type="ECO:0000256" key="6">
    <source>
        <dbReference type="SAM" id="Phobius"/>
    </source>
</evidence>
<dbReference type="SMART" id="SM00342">
    <property type="entry name" value="HTH_ARAC"/>
    <property type="match status" value="1"/>
</dbReference>
<dbReference type="KEGG" id="aalg:AREALGSMS7_00942"/>
<feature type="chain" id="PRO_5012849767" evidence="7">
    <location>
        <begin position="23"/>
        <end position="635"/>
    </location>
</feature>
<dbReference type="Pfam" id="PF12833">
    <property type="entry name" value="HTH_18"/>
    <property type="match status" value="1"/>
</dbReference>
<evidence type="ECO:0000313" key="10">
    <source>
        <dbReference type="Proteomes" id="UP000204551"/>
    </source>
</evidence>
<dbReference type="Proteomes" id="UP000204551">
    <property type="component" value="Chromosome"/>
</dbReference>
<feature type="repeat" description="TPR" evidence="4">
    <location>
        <begin position="271"/>
        <end position="304"/>
    </location>
</feature>
<keyword evidence="6" id="KW-0472">Membrane</keyword>
<reference evidence="9 10" key="1">
    <citation type="submission" date="2017-07" db="EMBL/GenBank/DDBJ databases">
        <title>Genome Sequence of Arenibacter algicola Strain SMS7 Isolated from a culture of the Diatom Skeletonema marinoi.</title>
        <authorList>
            <person name="Topel M."/>
            <person name="Pinder M.I.M."/>
            <person name="Johansson O.N."/>
            <person name="Kourtchenko O."/>
            <person name="Godhe A."/>
            <person name="Clarke A.K."/>
        </authorList>
    </citation>
    <scope>NUCLEOTIDE SEQUENCE [LARGE SCALE GENOMIC DNA]</scope>
    <source>
        <strain evidence="9 10">SMS7</strain>
    </source>
</reference>
<organism evidence="9 10">
    <name type="scientific">Arenibacter algicola</name>
    <dbReference type="NCBI Taxonomy" id="616991"/>
    <lineage>
        <taxon>Bacteria</taxon>
        <taxon>Pseudomonadati</taxon>
        <taxon>Bacteroidota</taxon>
        <taxon>Flavobacteriia</taxon>
        <taxon>Flavobacteriales</taxon>
        <taxon>Flavobacteriaceae</taxon>
        <taxon>Arenibacter</taxon>
    </lineage>
</organism>
<dbReference type="Pfam" id="PF13424">
    <property type="entry name" value="TPR_12"/>
    <property type="match status" value="1"/>
</dbReference>
<accession>A0A221UT39</accession>
<keyword evidence="1" id="KW-0805">Transcription regulation</keyword>
<feature type="domain" description="HTH araC/xylS-type" evidence="8">
    <location>
        <begin position="500"/>
        <end position="612"/>
    </location>
</feature>
<evidence type="ECO:0000256" key="4">
    <source>
        <dbReference type="PROSITE-ProRule" id="PRU00339"/>
    </source>
</evidence>
<dbReference type="eggNOG" id="COG0457">
    <property type="taxonomic scope" value="Bacteria"/>
</dbReference>
<keyword evidence="2" id="KW-0238">DNA-binding</keyword>
<keyword evidence="6" id="KW-0812">Transmembrane</keyword>
<evidence type="ECO:0000256" key="3">
    <source>
        <dbReference type="ARBA" id="ARBA00023163"/>
    </source>
</evidence>
<sequence length="635" mass="73481">MNNLTKTTVFIILLFLLNPLSANETPVDSVDSYLNAVHNLIKNKDSYKEDFLDIEFLLDKNEYAQGKEKVLTLLSLYTAYIYKSAEIANKYNDQAMVLSEKLAYKEGVLKANYNRAYFLFVLGDFEESMKMVLETQKVVGAATYPEIYADITTLKSYIYSERGEYDRALETGLRLLDSAEKSKNDYLLMKANSALSHYYLRIENYSKSLSYCLKGLHYILKLKKTQYIYPKIDEIARMTAKLNDPKGALKIYAFFLEIEKKLPPAGSYILASVHSNMANIYMSIGEHEKALTHISKALEINFENNYLFRIPRALTVQAELYLQAKDTAQAISNYEKSIEAAENIDAFDVVKRNSYVLGQLYEKTNQLSKANDYKSLYKAINDSLFTNEKEQKIIILETKRKIKEVLQNKKILELENQAQRAKFRAIIIVLILLFIISTISIYSYLKVRKKNRLLLLRTIDLAEIQLRMSEKISGFQNMETQWSVERKSADIPKTQPRIDKDIKNIILTKLEKLEKESFFLDPNCNLHQLSEQLKTNPKYLSQVINQEKKSNFNNYINELRINYLLPKLLKDIEFRNSKLSYIAFSLGYNNLNTFNAAFKKRLGILPSNFINELNNAFEIKSKSPALPSYKLKKIG</sequence>
<dbReference type="STRING" id="616991.GCA_000733925_04045"/>
<keyword evidence="7" id="KW-0732">Signal</keyword>
<dbReference type="eggNOG" id="COG2207">
    <property type="taxonomic scope" value="Bacteria"/>
</dbReference>
<evidence type="ECO:0000256" key="2">
    <source>
        <dbReference type="ARBA" id="ARBA00023125"/>
    </source>
</evidence>
<evidence type="ECO:0000256" key="7">
    <source>
        <dbReference type="SAM" id="SignalP"/>
    </source>
</evidence>
<dbReference type="GO" id="GO:0003700">
    <property type="term" value="F:DNA-binding transcription factor activity"/>
    <property type="evidence" value="ECO:0007669"/>
    <property type="project" value="InterPro"/>
</dbReference>